<accession>A0A139IQW1</accession>
<dbReference type="EMBL" id="LFZO01000024">
    <property type="protein sequence ID" value="KXT17178.1"/>
    <property type="molecule type" value="Genomic_DNA"/>
</dbReference>
<dbReference type="OrthoDB" id="3629846at2759"/>
<keyword evidence="3" id="KW-1185">Reference proteome</keyword>
<feature type="chain" id="PRO_5007297634" evidence="1">
    <location>
        <begin position="18"/>
        <end position="342"/>
    </location>
</feature>
<keyword evidence="1" id="KW-0732">Signal</keyword>
<proteinExistence type="predicted"/>
<organism evidence="2 3">
    <name type="scientific">Pseudocercospora musae</name>
    <dbReference type="NCBI Taxonomy" id="113226"/>
    <lineage>
        <taxon>Eukaryota</taxon>
        <taxon>Fungi</taxon>
        <taxon>Dikarya</taxon>
        <taxon>Ascomycota</taxon>
        <taxon>Pezizomycotina</taxon>
        <taxon>Dothideomycetes</taxon>
        <taxon>Dothideomycetidae</taxon>
        <taxon>Mycosphaerellales</taxon>
        <taxon>Mycosphaerellaceae</taxon>
        <taxon>Pseudocercospora</taxon>
    </lineage>
</organism>
<reference evidence="2 3" key="1">
    <citation type="submission" date="2015-07" db="EMBL/GenBank/DDBJ databases">
        <title>Comparative genomics of the Sigatoka disease complex on banana suggests a link between parallel evolutionary changes in Pseudocercospora fijiensis and Pseudocercospora eumusae and increased virulence on the banana host.</title>
        <authorList>
            <person name="Chang T.-C."/>
            <person name="Salvucci A."/>
            <person name="Crous P.W."/>
            <person name="Stergiopoulos I."/>
        </authorList>
    </citation>
    <scope>NUCLEOTIDE SEQUENCE [LARGE SCALE GENOMIC DNA]</scope>
    <source>
        <strain evidence="2 3">CBS 116634</strain>
    </source>
</reference>
<feature type="signal peptide" evidence="1">
    <location>
        <begin position="1"/>
        <end position="17"/>
    </location>
</feature>
<dbReference type="STRING" id="113226.A0A139IQW1"/>
<name>A0A139IQW1_9PEZI</name>
<sequence>MAPSLFSAALFVASATAQLCGGIEGSSGGGIGPSGNARYPGPVEEIIEAANEYPNSTSSVTFNFTTPASINGVFAQEWTWRVNISEISTAGFNGSFTGSGSFPNEQNNDTSFTNTVHDFQWPGGENLNDYLHNATNNATGAAGTLCVTVLDLDGLPYNVSNNYREKDNGDCSNALGAECVAAVLRGMPPVQNSGACPSAGDLSAYPECNSTLSASTCGMASTGTGLGNSTSTDMLNQTLIQQQENRSDTSYPYESGQAIFYRASGAHQTGNLTWYHESTQVLQAIVLSGATQRTMLCQKVNKTAATVASDGSPVPGQSVGSAFGVSSAVVLGLAGLTVLLAI</sequence>
<gene>
    <name evidence="2" type="ORF">AC579_330</name>
</gene>
<dbReference type="AlphaFoldDB" id="A0A139IQW1"/>
<comment type="caution">
    <text evidence="2">The sequence shown here is derived from an EMBL/GenBank/DDBJ whole genome shotgun (WGS) entry which is preliminary data.</text>
</comment>
<evidence type="ECO:0000313" key="3">
    <source>
        <dbReference type="Proteomes" id="UP000073492"/>
    </source>
</evidence>
<protein>
    <submittedName>
        <fullName evidence="2">Uncharacterized protein</fullName>
    </submittedName>
</protein>
<evidence type="ECO:0000313" key="2">
    <source>
        <dbReference type="EMBL" id="KXT17178.1"/>
    </source>
</evidence>
<dbReference type="Proteomes" id="UP000073492">
    <property type="component" value="Unassembled WGS sequence"/>
</dbReference>
<evidence type="ECO:0000256" key="1">
    <source>
        <dbReference type="SAM" id="SignalP"/>
    </source>
</evidence>